<dbReference type="AlphaFoldDB" id="A0A9W6TFN4"/>
<evidence type="ECO:0000313" key="3">
    <source>
        <dbReference type="Proteomes" id="UP001165083"/>
    </source>
</evidence>
<protein>
    <submittedName>
        <fullName evidence="2">Unnamed protein product</fullName>
    </submittedName>
</protein>
<reference evidence="2" key="1">
    <citation type="submission" date="2023-04" db="EMBL/GenBank/DDBJ databases">
        <title>Phytophthora lilii NBRC 32176.</title>
        <authorList>
            <person name="Ichikawa N."/>
            <person name="Sato H."/>
            <person name="Tonouchi N."/>
        </authorList>
    </citation>
    <scope>NUCLEOTIDE SEQUENCE</scope>
    <source>
        <strain evidence="2">NBRC 32176</strain>
    </source>
</reference>
<evidence type="ECO:0000256" key="1">
    <source>
        <dbReference type="SAM" id="MobiDB-lite"/>
    </source>
</evidence>
<accession>A0A9W6TFN4</accession>
<evidence type="ECO:0000313" key="2">
    <source>
        <dbReference type="EMBL" id="GMF11716.1"/>
    </source>
</evidence>
<name>A0A9W6TFN4_9STRA</name>
<feature type="region of interest" description="Disordered" evidence="1">
    <location>
        <begin position="212"/>
        <end position="246"/>
    </location>
</feature>
<proteinExistence type="predicted"/>
<dbReference type="OrthoDB" id="108892at2759"/>
<dbReference type="Proteomes" id="UP001165083">
    <property type="component" value="Unassembled WGS sequence"/>
</dbReference>
<sequence length="363" mass="40295">MTLSGILKLGTGPFWFKTPILLVNVVPFGSRSASYVLRVERPVICGGRIDLPIGRRDLPIDLLPRSVKDRRRLRFSIRYGAKGKTLRFLAPTAEVYGHWITVLREAFGGTVKIPKRQRNETASTIDESGAAISDSDEYSNYYRREVASVTRDNYSMCGQRGSDELNTSVSCTPFSQRSNSVPDADVSTTTINSGGTVVDTTSYNATSYARQAEEEETPALSSVEDHHGINTRDNTDRKIRTDDVNDLPPTRWRQSGLTSSCPSYDDIAPDGVVDLDQQNVYCVATDHLGVTSFSIYSPPKTARRGCPAQPERVFTLLPMEWARCLARDICDAEFLPEVFHLTGSGCKRLQMSEMLAIAQPYFA</sequence>
<feature type="compositionally biased region" description="Basic and acidic residues" evidence="1">
    <location>
        <begin position="223"/>
        <end position="243"/>
    </location>
</feature>
<keyword evidence="3" id="KW-1185">Reference proteome</keyword>
<organism evidence="2 3">
    <name type="scientific">Phytophthora lilii</name>
    <dbReference type="NCBI Taxonomy" id="2077276"/>
    <lineage>
        <taxon>Eukaryota</taxon>
        <taxon>Sar</taxon>
        <taxon>Stramenopiles</taxon>
        <taxon>Oomycota</taxon>
        <taxon>Peronosporomycetes</taxon>
        <taxon>Peronosporales</taxon>
        <taxon>Peronosporaceae</taxon>
        <taxon>Phytophthora</taxon>
    </lineage>
</organism>
<comment type="caution">
    <text evidence="2">The sequence shown here is derived from an EMBL/GenBank/DDBJ whole genome shotgun (WGS) entry which is preliminary data.</text>
</comment>
<dbReference type="EMBL" id="BSXW01000086">
    <property type="protein sequence ID" value="GMF11716.1"/>
    <property type="molecule type" value="Genomic_DNA"/>
</dbReference>
<gene>
    <name evidence="2" type="ORF">Plil01_000239300</name>
</gene>